<dbReference type="PANTHER" id="PTHR47926">
    <property type="entry name" value="PENTATRICOPEPTIDE REPEAT-CONTAINING PROTEIN"/>
    <property type="match status" value="1"/>
</dbReference>
<evidence type="ECO:0000256" key="2">
    <source>
        <dbReference type="PROSITE-ProRule" id="PRU00708"/>
    </source>
</evidence>
<dbReference type="EMBL" id="RDQH01000330">
    <property type="protein sequence ID" value="RXI00536.1"/>
    <property type="molecule type" value="Genomic_DNA"/>
</dbReference>
<feature type="repeat" description="PPR" evidence="2">
    <location>
        <begin position="183"/>
        <end position="217"/>
    </location>
</feature>
<sequence length="616" mass="68535">MSGTSISSKINPFHGGDGIFILLSLFHKHKTLHHLKQIHSVLVTSGLSHNSFFLDQLVTTIAASQPTHLAYASLLVDRIEAPVAHLWNSIIRGFSASSEPQRSLLFYAKMRTTGVAPDKHTFPLLLKSFSKLKNENPFQFYAQIVKFGLSSDQFVKNSLISVFSGCGCLESACQVFDESTQKDVISWTALIDGYVKNDQAVEAMKCFMEMRLMGVRVDEVTIVSVLCAAGMAGDIWFGRWLHGFYVETGRVQWDVYVGSALLDMYMKCGYHDDARKVFKELPSKNVVSWSALIAGYVQCKRYKDALLVLKYMLSEHVKPNQFTLTSVLTSCADLGALDQGRSVHGYIYRHKIQVNSLLGTALVDMYTKCGCLGEGLSVFRKLPTKDVFAWTAVISGLAMGGNALDALNFFSRMLQSTVLPNEVTFIAVLSACSHGGLVDEGRKLFGSMKEVFHLEPNVDHYGCMVDLLGRAGYLEEARKVIEDMLMVPSAGVWGALLGACMIHKNFELGELVGNHLIKLQSDHSGRYVLLANLYSTWNKWEAASGIRKLMKGKRVEKITGCSWIEVNGAVFEFTAFDESHSESDDIYVMLDNMFFQLKRAGYVPDTNLFGFDIDES</sequence>
<reference evidence="3 4" key="1">
    <citation type="submission" date="2018-10" db="EMBL/GenBank/DDBJ databases">
        <title>A high-quality apple genome assembly.</title>
        <authorList>
            <person name="Hu J."/>
        </authorList>
    </citation>
    <scope>NUCLEOTIDE SEQUENCE [LARGE SCALE GENOMIC DNA]</scope>
    <source>
        <strain evidence="4">cv. HFTH1</strain>
        <tissue evidence="3">Young leaf</tissue>
    </source>
</reference>
<dbReference type="FunFam" id="1.25.40.10:FF:000427">
    <property type="entry name" value="Pentatricopeptide repeat-containing protein chloroplastic"/>
    <property type="match status" value="1"/>
</dbReference>
<name>A0A498JZD4_MALDO</name>
<dbReference type="Pfam" id="PF13041">
    <property type="entry name" value="PPR_2"/>
    <property type="match status" value="3"/>
</dbReference>
<dbReference type="NCBIfam" id="TIGR00756">
    <property type="entry name" value="PPR"/>
    <property type="match status" value="4"/>
</dbReference>
<dbReference type="Proteomes" id="UP000290289">
    <property type="component" value="Chromosome 4"/>
</dbReference>
<feature type="repeat" description="PPR" evidence="2">
    <location>
        <begin position="83"/>
        <end position="117"/>
    </location>
</feature>
<dbReference type="FunFam" id="1.25.40.10:FF:000227">
    <property type="entry name" value="Pentatricopeptide repeat-containing protein At3g13880"/>
    <property type="match status" value="1"/>
</dbReference>
<evidence type="ECO:0000313" key="3">
    <source>
        <dbReference type="EMBL" id="RXI00536.1"/>
    </source>
</evidence>
<dbReference type="GO" id="GO:0009451">
    <property type="term" value="P:RNA modification"/>
    <property type="evidence" value="ECO:0007669"/>
    <property type="project" value="InterPro"/>
</dbReference>
<dbReference type="InterPro" id="IPR046848">
    <property type="entry name" value="E_motif"/>
</dbReference>
<dbReference type="InterPro" id="IPR046960">
    <property type="entry name" value="PPR_At4g14850-like_plant"/>
</dbReference>
<feature type="repeat" description="PPR" evidence="2">
    <location>
        <begin position="386"/>
        <end position="420"/>
    </location>
</feature>
<dbReference type="InterPro" id="IPR011990">
    <property type="entry name" value="TPR-like_helical_dom_sf"/>
</dbReference>
<keyword evidence="1" id="KW-0677">Repeat</keyword>
<proteinExistence type="predicted"/>
<dbReference type="AlphaFoldDB" id="A0A498JZD4"/>
<feature type="repeat" description="PPR" evidence="2">
    <location>
        <begin position="285"/>
        <end position="319"/>
    </location>
</feature>
<dbReference type="STRING" id="3750.A0A498JZD4"/>
<dbReference type="PANTHER" id="PTHR47926:SF463">
    <property type="entry name" value="PENTATRICOPEPTIDE REPEAT-CONTAINING PROTEIN"/>
    <property type="match status" value="1"/>
</dbReference>
<dbReference type="FunFam" id="1.25.40.10:FF:000031">
    <property type="entry name" value="Pentatricopeptide repeat-containing protein mitochondrial"/>
    <property type="match status" value="1"/>
</dbReference>
<dbReference type="GO" id="GO:0003723">
    <property type="term" value="F:RNA binding"/>
    <property type="evidence" value="ECO:0007669"/>
    <property type="project" value="InterPro"/>
</dbReference>
<comment type="caution">
    <text evidence="3">The sequence shown here is derived from an EMBL/GenBank/DDBJ whole genome shotgun (WGS) entry which is preliminary data.</text>
</comment>
<dbReference type="Gene3D" id="1.25.40.10">
    <property type="entry name" value="Tetratricopeptide repeat domain"/>
    <property type="match status" value="4"/>
</dbReference>
<evidence type="ECO:0000256" key="1">
    <source>
        <dbReference type="ARBA" id="ARBA00022737"/>
    </source>
</evidence>
<keyword evidence="4" id="KW-1185">Reference proteome</keyword>
<evidence type="ECO:0000313" key="4">
    <source>
        <dbReference type="Proteomes" id="UP000290289"/>
    </source>
</evidence>
<dbReference type="InterPro" id="IPR002885">
    <property type="entry name" value="PPR_rpt"/>
</dbReference>
<gene>
    <name evidence="3" type="ORF">DVH24_000770</name>
</gene>
<dbReference type="Pfam" id="PF01535">
    <property type="entry name" value="PPR"/>
    <property type="match status" value="3"/>
</dbReference>
<dbReference type="Pfam" id="PF20431">
    <property type="entry name" value="E_motif"/>
    <property type="match status" value="1"/>
</dbReference>
<protein>
    <submittedName>
        <fullName evidence="3">Uncharacterized protein</fullName>
    </submittedName>
</protein>
<organism evidence="3 4">
    <name type="scientific">Malus domestica</name>
    <name type="common">Apple</name>
    <name type="synonym">Pyrus malus</name>
    <dbReference type="NCBI Taxonomy" id="3750"/>
    <lineage>
        <taxon>Eukaryota</taxon>
        <taxon>Viridiplantae</taxon>
        <taxon>Streptophyta</taxon>
        <taxon>Embryophyta</taxon>
        <taxon>Tracheophyta</taxon>
        <taxon>Spermatophyta</taxon>
        <taxon>Magnoliopsida</taxon>
        <taxon>eudicotyledons</taxon>
        <taxon>Gunneridae</taxon>
        <taxon>Pentapetalae</taxon>
        <taxon>rosids</taxon>
        <taxon>fabids</taxon>
        <taxon>Rosales</taxon>
        <taxon>Rosaceae</taxon>
        <taxon>Amygdaloideae</taxon>
        <taxon>Maleae</taxon>
        <taxon>Malus</taxon>
    </lineage>
</organism>
<dbReference type="FunFam" id="1.25.40.10:FF:000366">
    <property type="entry name" value="Pentatricopeptide (PPR) repeat-containing protein"/>
    <property type="match status" value="1"/>
</dbReference>
<accession>A0A498JZD4</accession>
<dbReference type="PROSITE" id="PS51375">
    <property type="entry name" value="PPR"/>
    <property type="match status" value="4"/>
</dbReference>